<feature type="transmembrane region" description="Helical" evidence="1">
    <location>
        <begin position="30"/>
        <end position="50"/>
    </location>
</feature>
<keyword evidence="3" id="KW-1185">Reference proteome</keyword>
<reference evidence="2 3" key="1">
    <citation type="submission" date="2018-09" db="EMBL/GenBank/DDBJ databases">
        <title>Genome sequencing of Nocardioides immobilis CCTCC AB 2017083 for comparison to Nocardioides silvaticus.</title>
        <authorList>
            <person name="Li C."/>
            <person name="Wang G."/>
        </authorList>
    </citation>
    <scope>NUCLEOTIDE SEQUENCE [LARGE SCALE GENOMIC DNA]</scope>
    <source>
        <strain evidence="2 3">CCTCC AB 2017083</strain>
    </source>
</reference>
<dbReference type="OrthoDB" id="3784740at2"/>
<evidence type="ECO:0000313" key="2">
    <source>
        <dbReference type="EMBL" id="RHW25914.1"/>
    </source>
</evidence>
<keyword evidence="1" id="KW-0472">Membrane</keyword>
<keyword evidence="1" id="KW-1133">Transmembrane helix</keyword>
<gene>
    <name evidence="2" type="ORF">D0Z08_16365</name>
</gene>
<organism evidence="2 3">
    <name type="scientific">Nocardioides immobilis</name>
    <dbReference type="NCBI Taxonomy" id="2049295"/>
    <lineage>
        <taxon>Bacteria</taxon>
        <taxon>Bacillati</taxon>
        <taxon>Actinomycetota</taxon>
        <taxon>Actinomycetes</taxon>
        <taxon>Propionibacteriales</taxon>
        <taxon>Nocardioidaceae</taxon>
        <taxon>Nocardioides</taxon>
    </lineage>
</organism>
<keyword evidence="1" id="KW-0812">Transmembrane</keyword>
<protein>
    <submittedName>
        <fullName evidence="2">Uncharacterized protein</fullName>
    </submittedName>
</protein>
<dbReference type="RefSeq" id="WP_118926325.1">
    <property type="nucleotide sequence ID" value="NZ_QXGH01000020.1"/>
</dbReference>
<proteinExistence type="predicted"/>
<name>A0A417XZZ9_9ACTN</name>
<comment type="caution">
    <text evidence="2">The sequence shown here is derived from an EMBL/GenBank/DDBJ whole genome shotgun (WGS) entry which is preliminary data.</text>
</comment>
<dbReference type="Proteomes" id="UP000283644">
    <property type="component" value="Unassembled WGS sequence"/>
</dbReference>
<accession>A0A417XZZ9</accession>
<dbReference type="EMBL" id="QXGH01000020">
    <property type="protein sequence ID" value="RHW25914.1"/>
    <property type="molecule type" value="Genomic_DNA"/>
</dbReference>
<dbReference type="AlphaFoldDB" id="A0A417XZZ9"/>
<evidence type="ECO:0000256" key="1">
    <source>
        <dbReference type="SAM" id="Phobius"/>
    </source>
</evidence>
<sequence>MTWLMAGLFVMTIGMLGAAGEPWRATRWAWFWLILMLPPFACPAYLLFGGPAGLARPKRPEARLTGGWAFLLAILLGGNGIA</sequence>
<feature type="transmembrane region" description="Helical" evidence="1">
    <location>
        <begin position="62"/>
        <end position="81"/>
    </location>
</feature>
<evidence type="ECO:0000313" key="3">
    <source>
        <dbReference type="Proteomes" id="UP000283644"/>
    </source>
</evidence>